<reference evidence="1 2" key="1">
    <citation type="submission" date="2018-05" db="EMBL/GenBank/DDBJ databases">
        <title>Whole genome sequencing for identification of molecular markers to develop diagnostic detection tools for the regulated plant pathogen Lachnellula willkommii.</title>
        <authorList>
            <person name="Giroux E."/>
            <person name="Bilodeau G."/>
        </authorList>
    </citation>
    <scope>NUCLEOTIDE SEQUENCE [LARGE SCALE GENOMIC DNA]</scope>
    <source>
        <strain evidence="1 2">CBS 625.97</strain>
    </source>
</reference>
<dbReference type="PANTHER" id="PTHR14614">
    <property type="entry name" value="HEPATOCELLULAR CARCINOMA-ASSOCIATED ANTIGEN"/>
    <property type="match status" value="1"/>
</dbReference>
<gene>
    <name evidence="1" type="primary">EFM7</name>
    <name evidence="1" type="ORF">LCER1_G005218</name>
</gene>
<dbReference type="Proteomes" id="UP000481288">
    <property type="component" value="Unassembled WGS sequence"/>
</dbReference>
<dbReference type="InterPro" id="IPR029063">
    <property type="entry name" value="SAM-dependent_MTases_sf"/>
</dbReference>
<dbReference type="GO" id="GO:0032259">
    <property type="term" value="P:methylation"/>
    <property type="evidence" value="ECO:0007669"/>
    <property type="project" value="UniProtKB-KW"/>
</dbReference>
<dbReference type="Pfam" id="PF10294">
    <property type="entry name" value="Methyltransf_16"/>
    <property type="match status" value="1"/>
</dbReference>
<dbReference type="OrthoDB" id="407325at2759"/>
<dbReference type="InterPro" id="IPR019410">
    <property type="entry name" value="Methyltransf_16"/>
</dbReference>
<feature type="non-terminal residue" evidence="1">
    <location>
        <position position="221"/>
    </location>
</feature>
<dbReference type="EMBL" id="QGMG01000195">
    <property type="protein sequence ID" value="TVY55973.1"/>
    <property type="molecule type" value="Genomic_DNA"/>
</dbReference>
<dbReference type="Gene3D" id="3.40.50.150">
    <property type="entry name" value="Vaccinia Virus protein VP39"/>
    <property type="match status" value="1"/>
</dbReference>
<keyword evidence="1" id="KW-0808">Transferase</keyword>
<dbReference type="GO" id="GO:0005737">
    <property type="term" value="C:cytoplasm"/>
    <property type="evidence" value="ECO:0007669"/>
    <property type="project" value="TreeGrafter"/>
</dbReference>
<sequence>MLTDKIHFPNPTTEPEDILSSALGVIFPDDITNQHGDPSTPIIYLSPAHGAVHLTLADPRGEDNRRLFSHFLWNAAVLLGEFMEEGEGGGGEEGGVKGKGKGKGTWDVRGLDVLEVGAGTGLGGLVACLEGARRVVVSDYPAEEVLGNITANVERNITARRKEGLELGSIEVRGHEWGVLDDGFAVENRGAFARVLVADCLWMPWQHGSLRRSIAWFLSEG</sequence>
<keyword evidence="2" id="KW-1185">Reference proteome</keyword>
<organism evidence="1 2">
    <name type="scientific">Lachnellula cervina</name>
    <dbReference type="NCBI Taxonomy" id="1316786"/>
    <lineage>
        <taxon>Eukaryota</taxon>
        <taxon>Fungi</taxon>
        <taxon>Dikarya</taxon>
        <taxon>Ascomycota</taxon>
        <taxon>Pezizomycotina</taxon>
        <taxon>Leotiomycetes</taxon>
        <taxon>Helotiales</taxon>
        <taxon>Lachnaceae</taxon>
        <taxon>Lachnellula</taxon>
    </lineage>
</organism>
<evidence type="ECO:0000313" key="2">
    <source>
        <dbReference type="Proteomes" id="UP000481288"/>
    </source>
</evidence>
<name>A0A7D8Z287_9HELO</name>
<comment type="caution">
    <text evidence="1">The sequence shown here is derived from an EMBL/GenBank/DDBJ whole genome shotgun (WGS) entry which is preliminary data.</text>
</comment>
<dbReference type="SUPFAM" id="SSF53335">
    <property type="entry name" value="S-adenosyl-L-methionine-dependent methyltransferases"/>
    <property type="match status" value="1"/>
</dbReference>
<keyword evidence="1" id="KW-0489">Methyltransferase</keyword>
<dbReference type="PANTHER" id="PTHR14614:SF104">
    <property type="entry name" value="N-METHYLTRANSFERASE, PUTATIVE (AFU_ORTHOLOGUE AFUA_1G17750)-RELATED"/>
    <property type="match status" value="1"/>
</dbReference>
<dbReference type="AlphaFoldDB" id="A0A7D8Z287"/>
<proteinExistence type="predicted"/>
<evidence type="ECO:0000313" key="1">
    <source>
        <dbReference type="EMBL" id="TVY55973.1"/>
    </source>
</evidence>
<dbReference type="GO" id="GO:0008757">
    <property type="term" value="F:S-adenosylmethionine-dependent methyltransferase activity"/>
    <property type="evidence" value="ECO:0007669"/>
    <property type="project" value="UniProtKB-ARBA"/>
</dbReference>
<protein>
    <submittedName>
        <fullName evidence="1">Protein N-terminal and lysine N-methyltransferase EFM7</fullName>
    </submittedName>
</protein>
<accession>A0A7D8Z287</accession>